<comment type="function">
    <text evidence="10">Catalyzes the transfer of pyrophosphate from adenosine triphosphate (ATP) to 6-hydroxymethyl-7,8-dihydropterin, an enzymatic step in folate biosynthesis pathway.</text>
</comment>
<dbReference type="GO" id="GO:0003848">
    <property type="term" value="F:2-amino-4-hydroxy-6-hydroxymethyldihydropteridine diphosphokinase activity"/>
    <property type="evidence" value="ECO:0007669"/>
    <property type="project" value="UniProtKB-EC"/>
</dbReference>
<dbReference type="Gene3D" id="3.30.70.560">
    <property type="entry name" value="7,8-Dihydro-6-hydroxymethylpterin-pyrophosphokinase HPPK"/>
    <property type="match status" value="1"/>
</dbReference>
<keyword evidence="8" id="KW-0067">ATP-binding</keyword>
<dbReference type="Pfam" id="PF01288">
    <property type="entry name" value="HPPK"/>
    <property type="match status" value="1"/>
</dbReference>
<dbReference type="GO" id="GO:0016301">
    <property type="term" value="F:kinase activity"/>
    <property type="evidence" value="ECO:0007669"/>
    <property type="project" value="UniProtKB-KW"/>
</dbReference>
<evidence type="ECO:0000256" key="11">
    <source>
        <dbReference type="ARBA" id="ARBA00029766"/>
    </source>
</evidence>
<dbReference type="GO" id="GO:0046654">
    <property type="term" value="P:tetrahydrofolate biosynthetic process"/>
    <property type="evidence" value="ECO:0007669"/>
    <property type="project" value="UniProtKB-UniPathway"/>
</dbReference>
<organism evidence="14 15">
    <name type="scientific">Hydrogenothermus marinus</name>
    <dbReference type="NCBI Taxonomy" id="133270"/>
    <lineage>
        <taxon>Bacteria</taxon>
        <taxon>Pseudomonadati</taxon>
        <taxon>Aquificota</taxon>
        <taxon>Aquificia</taxon>
        <taxon>Aquificales</taxon>
        <taxon>Hydrogenothermaceae</taxon>
        <taxon>Hydrogenothermus</taxon>
    </lineage>
</organism>
<dbReference type="InterPro" id="IPR000550">
    <property type="entry name" value="Hppk"/>
</dbReference>
<dbReference type="InterPro" id="IPR035907">
    <property type="entry name" value="Hppk_sf"/>
</dbReference>
<dbReference type="PROSITE" id="PS00794">
    <property type="entry name" value="HPPK"/>
    <property type="match status" value="1"/>
</dbReference>
<dbReference type="GO" id="GO:0046656">
    <property type="term" value="P:folic acid biosynthetic process"/>
    <property type="evidence" value="ECO:0007669"/>
    <property type="project" value="UniProtKB-KW"/>
</dbReference>
<reference evidence="14 15" key="1">
    <citation type="submission" date="2018-10" db="EMBL/GenBank/DDBJ databases">
        <title>Genomic Encyclopedia of Archaeal and Bacterial Type Strains, Phase II (KMG-II): from individual species to whole genera.</title>
        <authorList>
            <person name="Goeker M."/>
        </authorList>
    </citation>
    <scope>NUCLEOTIDE SEQUENCE [LARGE SCALE GENOMIC DNA]</scope>
    <source>
        <strain evidence="14 15">VM1</strain>
    </source>
</reference>
<evidence type="ECO:0000313" key="15">
    <source>
        <dbReference type="Proteomes" id="UP000280842"/>
    </source>
</evidence>
<evidence type="ECO:0000256" key="12">
    <source>
        <dbReference type="ARBA" id="ARBA00033413"/>
    </source>
</evidence>
<dbReference type="RefSeq" id="WP_121922348.1">
    <property type="nucleotide sequence ID" value="NZ_REFO01000010.1"/>
</dbReference>
<keyword evidence="9" id="KW-0289">Folate biosynthesis</keyword>
<evidence type="ECO:0000256" key="7">
    <source>
        <dbReference type="ARBA" id="ARBA00022777"/>
    </source>
</evidence>
<comment type="similarity">
    <text evidence="2">Belongs to the HPPK family.</text>
</comment>
<dbReference type="Proteomes" id="UP000280842">
    <property type="component" value="Unassembled WGS sequence"/>
</dbReference>
<feature type="domain" description="7,8-dihydro-6-hydroxymethylpterin-pyrophosphokinase" evidence="13">
    <location>
        <begin position="86"/>
        <end position="97"/>
    </location>
</feature>
<gene>
    <name evidence="14" type="ORF">CLV39_0186</name>
</gene>
<comment type="caution">
    <text evidence="14">The sequence shown here is derived from an EMBL/GenBank/DDBJ whole genome shotgun (WGS) entry which is preliminary data.</text>
</comment>
<evidence type="ECO:0000256" key="9">
    <source>
        <dbReference type="ARBA" id="ARBA00022909"/>
    </source>
</evidence>
<evidence type="ECO:0000313" key="14">
    <source>
        <dbReference type="EMBL" id="RMA97570.1"/>
    </source>
</evidence>
<evidence type="ECO:0000256" key="4">
    <source>
        <dbReference type="ARBA" id="ARBA00016218"/>
    </source>
</evidence>
<dbReference type="PANTHER" id="PTHR43071:SF1">
    <property type="entry name" value="2-AMINO-4-HYDROXY-6-HYDROXYMETHYLDIHYDROPTERIDINE PYROPHOSPHOKINASE"/>
    <property type="match status" value="1"/>
</dbReference>
<evidence type="ECO:0000256" key="1">
    <source>
        <dbReference type="ARBA" id="ARBA00005051"/>
    </source>
</evidence>
<evidence type="ECO:0000256" key="2">
    <source>
        <dbReference type="ARBA" id="ARBA00005810"/>
    </source>
</evidence>
<keyword evidence="5" id="KW-0808">Transferase</keyword>
<dbReference type="UniPathway" id="UPA00077">
    <property type="reaction ID" value="UER00155"/>
</dbReference>
<protein>
    <recommendedName>
        <fullName evidence="4">2-amino-4-hydroxy-6-hydroxymethyldihydropteridine pyrophosphokinase</fullName>
        <ecNumber evidence="3">2.7.6.3</ecNumber>
    </recommendedName>
    <alternativeName>
        <fullName evidence="11">6-hydroxymethyl-7,8-dihydropterin pyrophosphokinase</fullName>
    </alternativeName>
    <alternativeName>
        <fullName evidence="12">7,8-dihydro-6-hydroxymethylpterin-pyrophosphokinase</fullName>
    </alternativeName>
</protein>
<proteinExistence type="inferred from homology"/>
<dbReference type="CDD" id="cd00483">
    <property type="entry name" value="HPPK"/>
    <property type="match status" value="1"/>
</dbReference>
<sequence>MKKIFLGLGSNIGNKEENIKKAISLLSDFVFDIKLAKLYKSKAYGYENQDDFINTAIVGYTNLQPEELLKKLKEIEEKVGRKKRFHWGPREIDIDILFYEDLIFKSENLEIPHPRIYERDFVLKPLVDLEPDFIHPVLNKSVKQLLEELEEKYIIE</sequence>
<dbReference type="PANTHER" id="PTHR43071">
    <property type="entry name" value="2-AMINO-4-HYDROXY-6-HYDROXYMETHYLDIHYDROPTERIDINE PYROPHOSPHOKINASE"/>
    <property type="match status" value="1"/>
</dbReference>
<evidence type="ECO:0000259" key="13">
    <source>
        <dbReference type="PROSITE" id="PS00794"/>
    </source>
</evidence>
<comment type="pathway">
    <text evidence="1">Cofactor biosynthesis; tetrahydrofolate biosynthesis; 2-amino-4-hydroxy-6-hydroxymethyl-7,8-dihydropteridine diphosphate from 7,8-dihydroneopterin triphosphate: step 4/4.</text>
</comment>
<dbReference type="OrthoDB" id="9808041at2"/>
<dbReference type="EC" id="2.7.6.3" evidence="3"/>
<dbReference type="GO" id="GO:0005524">
    <property type="term" value="F:ATP binding"/>
    <property type="evidence" value="ECO:0007669"/>
    <property type="project" value="UniProtKB-KW"/>
</dbReference>
<evidence type="ECO:0000256" key="3">
    <source>
        <dbReference type="ARBA" id="ARBA00013253"/>
    </source>
</evidence>
<evidence type="ECO:0000256" key="6">
    <source>
        <dbReference type="ARBA" id="ARBA00022741"/>
    </source>
</evidence>
<keyword evidence="7 14" id="KW-0418">Kinase</keyword>
<evidence type="ECO:0000256" key="5">
    <source>
        <dbReference type="ARBA" id="ARBA00022679"/>
    </source>
</evidence>
<accession>A0A3M0BJR2</accession>
<dbReference type="SUPFAM" id="SSF55083">
    <property type="entry name" value="6-hydroxymethyl-7,8-dihydropterin pyrophosphokinase, HPPK"/>
    <property type="match status" value="1"/>
</dbReference>
<evidence type="ECO:0000256" key="8">
    <source>
        <dbReference type="ARBA" id="ARBA00022840"/>
    </source>
</evidence>
<keyword evidence="6" id="KW-0547">Nucleotide-binding</keyword>
<keyword evidence="15" id="KW-1185">Reference proteome</keyword>
<dbReference type="AlphaFoldDB" id="A0A3M0BJR2"/>
<dbReference type="EMBL" id="REFO01000010">
    <property type="protein sequence ID" value="RMA97570.1"/>
    <property type="molecule type" value="Genomic_DNA"/>
</dbReference>
<evidence type="ECO:0000256" key="10">
    <source>
        <dbReference type="ARBA" id="ARBA00029409"/>
    </source>
</evidence>
<name>A0A3M0BJR2_9AQUI</name>
<dbReference type="NCBIfam" id="TIGR01498">
    <property type="entry name" value="folK"/>
    <property type="match status" value="1"/>
</dbReference>